<geneLocation type="chloroplast" evidence="3"/>
<reference evidence="3" key="1">
    <citation type="journal article" date="2010" name="BMC Genomics">
        <title>Chloroplast genome sequence of the moss Tortula ruralis: gene content, polymorphism, and structural arrangement relative to other green plant chloroplast genomes.</title>
        <authorList>
            <person name="Oliver M.J."/>
            <person name="Murdock A.G."/>
            <person name="Mishler B.D."/>
            <person name="Kuehl J.V."/>
            <person name="Boore J.L."/>
            <person name="Mandoli D.F."/>
            <person name="Everett K.D."/>
            <person name="Wolf P.G."/>
            <person name="Duffy A.M."/>
            <person name="Karol K.G."/>
        </authorList>
    </citation>
    <scope>NUCLEOTIDE SEQUENCE</scope>
</reference>
<keyword evidence="1" id="KW-0472">Membrane</keyword>
<dbReference type="Pfam" id="PF05695">
    <property type="entry name" value="Ycf2"/>
    <property type="match status" value="1"/>
</dbReference>
<evidence type="ECO:0000259" key="2">
    <source>
        <dbReference type="Pfam" id="PF05695"/>
    </source>
</evidence>
<dbReference type="AlphaFoldDB" id="B9VH84"/>
<keyword evidence="1" id="KW-0812">Transmembrane</keyword>
<keyword evidence="1" id="KW-1133">Transmembrane helix</keyword>
<organism evidence="3">
    <name type="scientific">Syntrichia ruralis</name>
    <name type="common">Great hairy screw-moss</name>
    <name type="synonym">Tortula ruralis</name>
    <dbReference type="NCBI Taxonomy" id="38588"/>
    <lineage>
        <taxon>Eukaryota</taxon>
        <taxon>Viridiplantae</taxon>
        <taxon>Streptophyta</taxon>
        <taxon>Embryophyta</taxon>
        <taxon>Bryophyta</taxon>
        <taxon>Bryophytina</taxon>
        <taxon>Bryopsida</taxon>
        <taxon>Dicranidae</taxon>
        <taxon>Pottiales</taxon>
        <taxon>Pottiaceae</taxon>
        <taxon>Syntrichia</taxon>
    </lineage>
</organism>
<keyword evidence="3" id="KW-0150">Chloroplast</keyword>
<feature type="domain" description="Ycf2 N-terminal" evidence="2">
    <location>
        <begin position="14"/>
        <end position="292"/>
    </location>
</feature>
<dbReference type="EMBL" id="FJ546412">
    <property type="protein sequence ID" value="ACL27659.1"/>
    <property type="molecule type" value="Genomic_DNA"/>
</dbReference>
<feature type="transmembrane region" description="Helical" evidence="1">
    <location>
        <begin position="594"/>
        <end position="615"/>
    </location>
</feature>
<dbReference type="GeneID" id="7440755"/>
<name>B9VH84_SYNRU</name>
<feature type="non-terminal residue" evidence="3">
    <location>
        <position position="703"/>
    </location>
</feature>
<dbReference type="RefSeq" id="YP_002586943.1">
    <property type="nucleotide sequence ID" value="NC_012052.1"/>
</dbReference>
<feature type="transmembrane region" description="Helical" evidence="1">
    <location>
        <begin position="555"/>
        <end position="574"/>
    </location>
</feature>
<accession>B9VH84</accession>
<dbReference type="InterPro" id="IPR056777">
    <property type="entry name" value="Ycf2_N"/>
</dbReference>
<sequence>MKQELSNNKYLYKRLKLEEIKNPQYFFKLWTESNVIKFLIRLFFNKDNFIKLFDFRIISSLILRDFCNSKTNKSSILNNFLLITLSILFYRLSNKTIIEKKHLNLVKIVYARINYFKYKEKQLEGHFEKKKNFIFSNYYLFKFFDLKKKKFKPRFRYNKILFENSEWWKIWIIKEILPSWKISSNSIEKINNLLKKKNTNDLNFFFEFYINHLFYQNYDWENNFHLIFLKKLKKKKFSKNKKVLKNVLILEIFSAFCEKLIFEVESPLKTNKLNSIIKLDKNNTYPLFYKKKVNPELLSFLKKNLIQNLKFVSEADSIVIKSYIFIKKKKWNFFKNYAEFYIWQLYKNGLFQSKTNFNKFTTNKKKLNKKLFKINNKKNTLKKDNYFLEISYHMLKYILYKVKNFNKLTHNYKKLDQNFKLKKINEIKITKNFNLINTIFFQSKKKIVLTIWDTYFFLKKNENTLNFYNSFSNIWFIDESKMVFSPTKKYKYKKKLEIIKKQKKINFKHFLKSDNNRFVFLWKIKKNNQKLNFFLFLNYYLKILLKKKFNNKTKVLIINSNSSTNIFYLIWPLIYKYINIDNYNKNIKYNKILLFQINYFVNLVSFVDNFNLFIIKYNLFNSKKKNCNINYQNNKKNKLKKKLLITNFFPIFYNKITNNSKLIYNNFFKNSIKSLNNFFLINKFFYNSNKIYLMDKKKIKINQ</sequence>
<proteinExistence type="predicted"/>
<keyword evidence="3" id="KW-0934">Plastid</keyword>
<evidence type="ECO:0000313" key="3">
    <source>
        <dbReference type="EMBL" id="ACL27659.1"/>
    </source>
</evidence>
<evidence type="ECO:0000256" key="1">
    <source>
        <dbReference type="SAM" id="Phobius"/>
    </source>
</evidence>
<protein>
    <recommendedName>
        <fullName evidence="2">Ycf2 N-terminal domain-containing protein</fullName>
    </recommendedName>
</protein>